<reference evidence="2" key="1">
    <citation type="submission" date="2023-07" db="EMBL/GenBank/DDBJ databases">
        <authorList>
            <consortium name="CYATHOMIX"/>
        </authorList>
    </citation>
    <scope>NUCLEOTIDE SEQUENCE</scope>
    <source>
        <strain evidence="2">N/A</strain>
    </source>
</reference>
<gene>
    <name evidence="2" type="ORF">CYNAS_LOCUS5830</name>
</gene>
<protein>
    <submittedName>
        <fullName evidence="2">Uncharacterized protein</fullName>
    </submittedName>
</protein>
<evidence type="ECO:0000313" key="2">
    <source>
        <dbReference type="EMBL" id="CAJ0593847.1"/>
    </source>
</evidence>
<comment type="caution">
    <text evidence="2">The sequence shown here is derived from an EMBL/GenBank/DDBJ whole genome shotgun (WGS) entry which is preliminary data.</text>
</comment>
<dbReference type="Proteomes" id="UP001176961">
    <property type="component" value="Unassembled WGS sequence"/>
</dbReference>
<dbReference type="EMBL" id="CATQJL010000112">
    <property type="protein sequence ID" value="CAJ0593847.1"/>
    <property type="molecule type" value="Genomic_DNA"/>
</dbReference>
<keyword evidence="3" id="KW-1185">Reference proteome</keyword>
<organism evidence="2 3">
    <name type="scientific">Cylicocyclus nassatus</name>
    <name type="common">Nematode worm</name>
    <dbReference type="NCBI Taxonomy" id="53992"/>
    <lineage>
        <taxon>Eukaryota</taxon>
        <taxon>Metazoa</taxon>
        <taxon>Ecdysozoa</taxon>
        <taxon>Nematoda</taxon>
        <taxon>Chromadorea</taxon>
        <taxon>Rhabditida</taxon>
        <taxon>Rhabditina</taxon>
        <taxon>Rhabditomorpha</taxon>
        <taxon>Strongyloidea</taxon>
        <taxon>Strongylidae</taxon>
        <taxon>Cylicocyclus</taxon>
    </lineage>
</organism>
<evidence type="ECO:0000313" key="3">
    <source>
        <dbReference type="Proteomes" id="UP001176961"/>
    </source>
</evidence>
<evidence type="ECO:0000256" key="1">
    <source>
        <dbReference type="SAM" id="MobiDB-lite"/>
    </source>
</evidence>
<proteinExistence type="predicted"/>
<name>A0AA36GKR7_CYLNA</name>
<sequence length="186" mass="21342">MSFLTTIQSVLRKKAVSPKKANRVSLLEPPLLALPQSPKQQEEYYVLDESLTNMSLDDDELPADKTFFENETFEMFTSDTNFRQGKNGSSRKRPLRKMENNDECTKAPISSIPVRLFQDEAETIYSPPAKRAPILRKIRSKLSMPHFRPPRIPLLMEDDENPYVTFKSKSGCSKTKKPVLSEMSRL</sequence>
<accession>A0AA36GKR7</accession>
<dbReference type="AlphaFoldDB" id="A0AA36GKR7"/>
<feature type="region of interest" description="Disordered" evidence="1">
    <location>
        <begin position="166"/>
        <end position="186"/>
    </location>
</feature>